<dbReference type="Proteomes" id="UP000549009">
    <property type="component" value="Unassembled WGS sequence"/>
</dbReference>
<name>A0A7W8B4B3_STRST</name>
<dbReference type="AlphaFoldDB" id="A0A7W8B4B3"/>
<keyword evidence="2" id="KW-1185">Reference proteome</keyword>
<organism evidence="1 2">
    <name type="scientific">Streptomyces spectabilis</name>
    <dbReference type="NCBI Taxonomy" id="68270"/>
    <lineage>
        <taxon>Bacteria</taxon>
        <taxon>Bacillati</taxon>
        <taxon>Actinomycetota</taxon>
        <taxon>Actinomycetes</taxon>
        <taxon>Kitasatosporales</taxon>
        <taxon>Streptomycetaceae</taxon>
        <taxon>Streptomyces</taxon>
    </lineage>
</organism>
<protein>
    <submittedName>
        <fullName evidence="1">Uncharacterized protein</fullName>
    </submittedName>
</protein>
<dbReference type="RefSeq" id="WP_184925853.1">
    <property type="nucleotide sequence ID" value="NZ_BMSQ01000025.1"/>
</dbReference>
<proteinExistence type="predicted"/>
<comment type="caution">
    <text evidence="1">The sequence shown here is derived from an EMBL/GenBank/DDBJ whole genome shotgun (WGS) entry which is preliminary data.</text>
</comment>
<dbReference type="Pfam" id="PF19730">
    <property type="entry name" value="DUF6221"/>
    <property type="match status" value="1"/>
</dbReference>
<dbReference type="EMBL" id="JACHJD010000022">
    <property type="protein sequence ID" value="MBB5108950.1"/>
    <property type="molecule type" value="Genomic_DNA"/>
</dbReference>
<accession>A0A7W8B4B3</accession>
<dbReference type="InterPro" id="IPR046193">
    <property type="entry name" value="DUF6221"/>
</dbReference>
<reference evidence="1 2" key="1">
    <citation type="submission" date="2020-08" db="EMBL/GenBank/DDBJ databases">
        <title>Genomic Encyclopedia of Type Strains, Phase III (KMG-III): the genomes of soil and plant-associated and newly described type strains.</title>
        <authorList>
            <person name="Whitman W."/>
        </authorList>
    </citation>
    <scope>NUCLEOTIDE SEQUENCE [LARGE SCALE GENOMIC DNA]</scope>
    <source>
        <strain evidence="1 2">CECT 3146</strain>
    </source>
</reference>
<gene>
    <name evidence="1" type="ORF">FHS40_008076</name>
</gene>
<sequence length="169" mass="18492">MDDRVQWLHAQLDEDERIARAASGSTAVGKPGNWTPSPAGDEWEAFEREIEGEAAEGLLVAMSPGLPRPADVASGGWAAWICQDPHLVDPAAGVPMPALVHAALHDPARVLREIDAKRAIVRDLAEVIEASKDYKGPDYYEGVDACERTLARLALPYADRPGYREEWRP</sequence>
<evidence type="ECO:0000313" key="2">
    <source>
        <dbReference type="Proteomes" id="UP000549009"/>
    </source>
</evidence>
<evidence type="ECO:0000313" key="1">
    <source>
        <dbReference type="EMBL" id="MBB5108950.1"/>
    </source>
</evidence>